<evidence type="ECO:0000313" key="3">
    <source>
        <dbReference type="Proteomes" id="UP000594059"/>
    </source>
</evidence>
<accession>A0A7S6UHB8</accession>
<sequence length="372" mass="41479">MVDFAVQDPFCVESVEGFGPGSAPRDYDHDRVTNDDLLLLGIGAGESASDHRWVSDSGFPNLVTELDAPPTATGRLSRESHEPAAEEPSAVPEPIAHPTLDFFVDVPNTELELPLDEDVDEFAGGWSTREESEVPWHLEVPEPDDVHSSGGAVEFPGGVLGSERAIQLAMAFLQTEDLVSVRNLDLLTDIILERGWSGVQTQVRALVRAGYSVEQIHLMFQITVVWLHCVQSDILAPDGWHGGHRLTWLQAARLLDVMGYDATIEEIADFLSAEQDVWSQLRRRSGELATFRDYLFRYRLSTHTEVDDGIWQSNLDPTDERSFDGTRHCLYSSDWWDEPTGNIEPELPALLRSGYDLSHITEKLGLDFGVQI</sequence>
<dbReference type="EMBL" id="CP063656">
    <property type="protein sequence ID" value="QOW20220.1"/>
    <property type="molecule type" value="Genomic_DNA"/>
</dbReference>
<organism evidence="2 3">
    <name type="scientific">Novilysobacter ciconiae</name>
    <dbReference type="NCBI Taxonomy" id="2781022"/>
    <lineage>
        <taxon>Bacteria</taxon>
        <taxon>Pseudomonadati</taxon>
        <taxon>Pseudomonadota</taxon>
        <taxon>Gammaproteobacteria</taxon>
        <taxon>Lysobacterales</taxon>
        <taxon>Lysobacteraceae</taxon>
        <taxon>Novilysobacter</taxon>
    </lineage>
</organism>
<keyword evidence="3" id="KW-1185">Reference proteome</keyword>
<name>A0A7S6UHB8_9GAMM</name>
<protein>
    <submittedName>
        <fullName evidence="2">Uncharacterized protein</fullName>
    </submittedName>
</protein>
<gene>
    <name evidence="2" type="ORF">INQ41_04090</name>
</gene>
<dbReference type="RefSeq" id="WP_193986453.1">
    <property type="nucleotide sequence ID" value="NZ_CP063656.1"/>
</dbReference>
<proteinExistence type="predicted"/>
<dbReference type="AlphaFoldDB" id="A0A7S6UHB8"/>
<feature type="region of interest" description="Disordered" evidence="1">
    <location>
        <begin position="64"/>
        <end position="93"/>
    </location>
</feature>
<evidence type="ECO:0000256" key="1">
    <source>
        <dbReference type="SAM" id="MobiDB-lite"/>
    </source>
</evidence>
<dbReference type="KEGG" id="lcic:INQ41_04090"/>
<evidence type="ECO:0000313" key="2">
    <source>
        <dbReference type="EMBL" id="QOW20220.1"/>
    </source>
</evidence>
<dbReference type="Proteomes" id="UP000594059">
    <property type="component" value="Chromosome"/>
</dbReference>
<reference evidence="2 3" key="1">
    <citation type="submission" date="2020-10" db="EMBL/GenBank/DDBJ databases">
        <title>complete genome sequencing of Lysobacter sp. H21R20.</title>
        <authorList>
            <person name="Bae J.-W."/>
            <person name="Lee S.-Y."/>
        </authorList>
    </citation>
    <scope>NUCLEOTIDE SEQUENCE [LARGE SCALE GENOMIC DNA]</scope>
    <source>
        <strain evidence="2 3">H21R20</strain>
    </source>
</reference>